<keyword evidence="9 13" id="KW-0547">Nucleotide-binding</keyword>
<dbReference type="Gene3D" id="3.90.870.10">
    <property type="entry name" value="DHBP synthase"/>
    <property type="match status" value="1"/>
</dbReference>
<dbReference type="InterPro" id="IPR038385">
    <property type="entry name" value="Sua5/YwlC_C"/>
</dbReference>
<dbReference type="InterPro" id="IPR006070">
    <property type="entry name" value="Sua5-like_dom"/>
</dbReference>
<evidence type="ECO:0000256" key="1">
    <source>
        <dbReference type="ARBA" id="ARBA00004496"/>
    </source>
</evidence>
<dbReference type="Pfam" id="PF03481">
    <property type="entry name" value="Sua5_C"/>
    <property type="match status" value="1"/>
</dbReference>
<comment type="caution">
    <text evidence="15">The sequence shown here is derived from an EMBL/GenBank/DDBJ whole genome shotgun (WGS) entry which is preliminary data.</text>
</comment>
<dbReference type="PIRSF" id="PIRSF004930">
    <property type="entry name" value="Tln_factor_SUA5"/>
    <property type="match status" value="1"/>
</dbReference>
<dbReference type="NCBIfam" id="TIGR00057">
    <property type="entry name" value="L-threonylcarbamoyladenylate synthase"/>
    <property type="match status" value="1"/>
</dbReference>
<accession>A0ABW0V0Y7</accession>
<keyword evidence="8 13" id="KW-0548">Nucleotidyltransferase</keyword>
<evidence type="ECO:0000256" key="11">
    <source>
        <dbReference type="ARBA" id="ARBA00029774"/>
    </source>
</evidence>
<dbReference type="Proteomes" id="UP001596154">
    <property type="component" value="Unassembled WGS sequence"/>
</dbReference>
<evidence type="ECO:0000256" key="13">
    <source>
        <dbReference type="PIRNR" id="PIRNR004930"/>
    </source>
</evidence>
<organism evidence="15 16">
    <name type="scientific">Streptomyces bullii</name>
    <dbReference type="NCBI Taxonomy" id="349910"/>
    <lineage>
        <taxon>Bacteria</taxon>
        <taxon>Bacillati</taxon>
        <taxon>Actinomycetota</taxon>
        <taxon>Actinomycetes</taxon>
        <taxon>Kitasatosporales</taxon>
        <taxon>Streptomycetaceae</taxon>
        <taxon>Streptomyces</taxon>
    </lineage>
</organism>
<proteinExistence type="inferred from homology"/>
<dbReference type="GO" id="GO:0061710">
    <property type="term" value="F:L-threonylcarbamoyladenylate synthase"/>
    <property type="evidence" value="ECO:0007669"/>
    <property type="project" value="UniProtKB-EC"/>
</dbReference>
<evidence type="ECO:0000256" key="9">
    <source>
        <dbReference type="ARBA" id="ARBA00022741"/>
    </source>
</evidence>
<dbReference type="PANTHER" id="PTHR17490:SF16">
    <property type="entry name" value="THREONYLCARBAMOYL-AMP SYNTHASE"/>
    <property type="match status" value="1"/>
</dbReference>
<evidence type="ECO:0000259" key="14">
    <source>
        <dbReference type="PROSITE" id="PS51163"/>
    </source>
</evidence>
<comment type="subcellular location">
    <subcellularLocation>
        <location evidence="1 13">Cytoplasm</location>
    </subcellularLocation>
</comment>
<evidence type="ECO:0000256" key="12">
    <source>
        <dbReference type="ARBA" id="ARBA00048366"/>
    </source>
</evidence>
<protein>
    <recommendedName>
        <fullName evidence="4 13">Threonylcarbamoyl-AMP synthase</fullName>
        <shortName evidence="13">TC-AMP synthase</shortName>
        <ecNumber evidence="3 13">2.7.7.87</ecNumber>
    </recommendedName>
    <alternativeName>
        <fullName evidence="11 13">L-threonylcarbamoyladenylate synthase</fullName>
    </alternativeName>
</protein>
<sequence>MARVSATTTSDIEKAAGVLRAGGLVALPTETVYGLGANAEDPAAVARIFQVKGRPPSHPLIVHIGGAEHLDDWVEAVPATARLLAERFWPGPLTLVLRRGRRVPLEATGGLETVAVRVPDHPVALALLSAFGGGVAAPSANRFGSISPTTAEHVRAELGEAVDFVLDGGPCGVGVESTIVDATGEIPSVLRPGGVTREDLEAVLGCPIAVPSTSRVRVPGQHPSHYAPRARVVLVEPEKVVVEAELAQELGQRVGVFLPPSFAGASVKAHAVVAIPASMPAYARGLYGFLRELDQRGCDVIVASLPVEEGLGLAIANRLRRAAGPRPSS</sequence>
<dbReference type="EMBL" id="JBHSNY010000025">
    <property type="protein sequence ID" value="MFC5639540.1"/>
    <property type="molecule type" value="Genomic_DNA"/>
</dbReference>
<dbReference type="PROSITE" id="PS51163">
    <property type="entry name" value="YRDC"/>
    <property type="match status" value="1"/>
</dbReference>
<keyword evidence="16" id="KW-1185">Reference proteome</keyword>
<dbReference type="Pfam" id="PF01300">
    <property type="entry name" value="Sua5_yciO_yrdC"/>
    <property type="match status" value="1"/>
</dbReference>
<evidence type="ECO:0000256" key="2">
    <source>
        <dbReference type="ARBA" id="ARBA00007663"/>
    </source>
</evidence>
<evidence type="ECO:0000256" key="8">
    <source>
        <dbReference type="ARBA" id="ARBA00022695"/>
    </source>
</evidence>
<dbReference type="Gene3D" id="3.40.50.11030">
    <property type="entry name" value="Threonylcarbamoyl-AMP synthase, C-terminal domain"/>
    <property type="match status" value="1"/>
</dbReference>
<keyword evidence="10 13" id="KW-0067">ATP-binding</keyword>
<evidence type="ECO:0000256" key="3">
    <source>
        <dbReference type="ARBA" id="ARBA00012584"/>
    </source>
</evidence>
<dbReference type="InterPro" id="IPR050156">
    <property type="entry name" value="TC-AMP_synthase_SUA5"/>
</dbReference>
<keyword evidence="7 13" id="KW-0819">tRNA processing</keyword>
<dbReference type="InterPro" id="IPR005145">
    <property type="entry name" value="Sua5_C"/>
</dbReference>
<evidence type="ECO:0000313" key="15">
    <source>
        <dbReference type="EMBL" id="MFC5639540.1"/>
    </source>
</evidence>
<evidence type="ECO:0000256" key="7">
    <source>
        <dbReference type="ARBA" id="ARBA00022694"/>
    </source>
</evidence>
<comment type="catalytic activity">
    <reaction evidence="12 13">
        <text>L-threonine + hydrogencarbonate + ATP = L-threonylcarbamoyladenylate + diphosphate + H2O</text>
        <dbReference type="Rhea" id="RHEA:36407"/>
        <dbReference type="ChEBI" id="CHEBI:15377"/>
        <dbReference type="ChEBI" id="CHEBI:17544"/>
        <dbReference type="ChEBI" id="CHEBI:30616"/>
        <dbReference type="ChEBI" id="CHEBI:33019"/>
        <dbReference type="ChEBI" id="CHEBI:57926"/>
        <dbReference type="ChEBI" id="CHEBI:73682"/>
        <dbReference type="EC" id="2.7.7.87"/>
    </reaction>
</comment>
<evidence type="ECO:0000256" key="6">
    <source>
        <dbReference type="ARBA" id="ARBA00022679"/>
    </source>
</evidence>
<keyword evidence="5 13" id="KW-0963">Cytoplasm</keyword>
<dbReference type="PANTHER" id="PTHR17490">
    <property type="entry name" value="SUA5"/>
    <property type="match status" value="1"/>
</dbReference>
<dbReference type="SUPFAM" id="SSF55821">
    <property type="entry name" value="YrdC/RibB"/>
    <property type="match status" value="1"/>
</dbReference>
<dbReference type="EC" id="2.7.7.87" evidence="3 13"/>
<gene>
    <name evidence="15" type="ORF">ACFPZJ_38665</name>
</gene>
<name>A0ABW0V0Y7_9ACTN</name>
<evidence type="ECO:0000256" key="10">
    <source>
        <dbReference type="ARBA" id="ARBA00022840"/>
    </source>
</evidence>
<dbReference type="InterPro" id="IPR017945">
    <property type="entry name" value="DHBP_synth_RibB-like_a/b_dom"/>
</dbReference>
<evidence type="ECO:0000256" key="4">
    <source>
        <dbReference type="ARBA" id="ARBA00015492"/>
    </source>
</evidence>
<evidence type="ECO:0000256" key="5">
    <source>
        <dbReference type="ARBA" id="ARBA00022490"/>
    </source>
</evidence>
<dbReference type="RefSeq" id="WP_381031679.1">
    <property type="nucleotide sequence ID" value="NZ_JBHSNY010000025.1"/>
</dbReference>
<keyword evidence="6 13" id="KW-0808">Transferase</keyword>
<dbReference type="InterPro" id="IPR010923">
    <property type="entry name" value="T(6)A37_SUA5"/>
</dbReference>
<feature type="domain" description="YrdC-like" evidence="14">
    <location>
        <begin position="9"/>
        <end position="195"/>
    </location>
</feature>
<comment type="function">
    <text evidence="13">Required for the formation of a threonylcarbamoyl group on adenosine at position 37 (t(6)A37) in tRNAs that read codons beginning with adenine.</text>
</comment>
<reference evidence="16" key="1">
    <citation type="journal article" date="2019" name="Int. J. Syst. Evol. Microbiol.">
        <title>The Global Catalogue of Microorganisms (GCM) 10K type strain sequencing project: providing services to taxonomists for standard genome sequencing and annotation.</title>
        <authorList>
            <consortium name="The Broad Institute Genomics Platform"/>
            <consortium name="The Broad Institute Genome Sequencing Center for Infectious Disease"/>
            <person name="Wu L."/>
            <person name="Ma J."/>
        </authorList>
    </citation>
    <scope>NUCLEOTIDE SEQUENCE [LARGE SCALE GENOMIC DNA]</scope>
    <source>
        <strain evidence="16">CGMCC 4.7248</strain>
    </source>
</reference>
<comment type="similarity">
    <text evidence="2 13">Belongs to the SUA5 family.</text>
</comment>
<evidence type="ECO:0000313" key="16">
    <source>
        <dbReference type="Proteomes" id="UP001596154"/>
    </source>
</evidence>